<name>A0ABY7RGD0_9PSED</name>
<dbReference type="Gene3D" id="1.10.10.10">
    <property type="entry name" value="Winged helix-like DNA-binding domain superfamily/Winged helix DNA-binding domain"/>
    <property type="match status" value="1"/>
</dbReference>
<dbReference type="SUPFAM" id="SSF46785">
    <property type="entry name" value="Winged helix' DNA-binding domain"/>
    <property type="match status" value="1"/>
</dbReference>
<dbReference type="PANTHER" id="PTHR33164:SF104">
    <property type="entry name" value="TRANSCRIPTIONAL REGULATORY PROTEIN"/>
    <property type="match status" value="1"/>
</dbReference>
<dbReference type="InterPro" id="IPR000835">
    <property type="entry name" value="HTH_MarR-typ"/>
</dbReference>
<dbReference type="Pfam" id="PF12802">
    <property type="entry name" value="MarR_2"/>
    <property type="match status" value="1"/>
</dbReference>
<evidence type="ECO:0000313" key="2">
    <source>
        <dbReference type="EMBL" id="WCI02681.1"/>
    </source>
</evidence>
<feature type="domain" description="HTH marR-type" evidence="1">
    <location>
        <begin position="27"/>
        <end position="166"/>
    </location>
</feature>
<keyword evidence="3" id="KW-1185">Reference proteome</keyword>
<dbReference type="Proteomes" id="UP001214301">
    <property type="component" value="Chromosome"/>
</dbReference>
<dbReference type="GeneID" id="88818360"/>
<dbReference type="PRINTS" id="PR00598">
    <property type="entry name" value="HTHMARR"/>
</dbReference>
<sequence length="191" mass="20949">MNELFSPTASPEAIAQAWMRERPDLDHTGLSVALRVRSLAMLIDQSLSEIAASLGLDHKELILLFALRRSGKPYCMRPTDVFRLLKVTSGAATYRVDKMVEKGVVDRVADHLDRRSQLIRLTKKGKTAIDSAATQLAATSTAGLGELLGDTARLEQLHELLRSLEDGWLKLTPPGQNPLVHQKISADDAAD</sequence>
<dbReference type="InterPro" id="IPR039422">
    <property type="entry name" value="MarR/SlyA-like"/>
</dbReference>
<organism evidence="2 3">
    <name type="scientific">Pseudomonas capeferrum</name>
    <dbReference type="NCBI Taxonomy" id="1495066"/>
    <lineage>
        <taxon>Bacteria</taxon>
        <taxon>Pseudomonadati</taxon>
        <taxon>Pseudomonadota</taxon>
        <taxon>Gammaproteobacteria</taxon>
        <taxon>Pseudomonadales</taxon>
        <taxon>Pseudomonadaceae</taxon>
        <taxon>Pseudomonas</taxon>
    </lineage>
</organism>
<reference evidence="2 3" key="1">
    <citation type="journal article" date="2020" name="Front. Microbiol.">
        <title>Toward Biorecycling: Isolation of a Soil Bacterium That Grows on a Polyurethane Oligomer and Monomer.</title>
        <authorList>
            <person name="Espinosa M.J.C."/>
            <person name="Blanco A.C."/>
            <person name="Schmidgall T."/>
            <person name="Atanasoff-Kardjalieff A.K."/>
            <person name="Kappelmeyer U."/>
            <person name="Tischler D."/>
            <person name="Pieper D.H."/>
            <person name="Heipieper H.J."/>
            <person name="Eberlein C."/>
        </authorList>
    </citation>
    <scope>NUCLEOTIDE SEQUENCE [LARGE SCALE GENOMIC DNA]</scope>
    <source>
        <strain evidence="2 3">TDA1</strain>
    </source>
</reference>
<dbReference type="RefSeq" id="WP_156310184.1">
    <property type="nucleotide sequence ID" value="NZ_CP116669.1"/>
</dbReference>
<dbReference type="InterPro" id="IPR036390">
    <property type="entry name" value="WH_DNA-bd_sf"/>
</dbReference>
<dbReference type="InterPro" id="IPR036388">
    <property type="entry name" value="WH-like_DNA-bd_sf"/>
</dbReference>
<dbReference type="PROSITE" id="PS50995">
    <property type="entry name" value="HTH_MARR_2"/>
    <property type="match status" value="1"/>
</dbReference>
<protein>
    <submittedName>
        <fullName evidence="2">MarR family winged helix-turn-helix transcriptional regulator</fullName>
    </submittedName>
</protein>
<dbReference type="SMART" id="SM00347">
    <property type="entry name" value="HTH_MARR"/>
    <property type="match status" value="1"/>
</dbReference>
<gene>
    <name evidence="2" type="ORF">PMC74_12645</name>
</gene>
<accession>A0ABY7RGD0</accession>
<dbReference type="EMBL" id="CP116669">
    <property type="protein sequence ID" value="WCI02681.1"/>
    <property type="molecule type" value="Genomic_DNA"/>
</dbReference>
<evidence type="ECO:0000259" key="1">
    <source>
        <dbReference type="PROSITE" id="PS50995"/>
    </source>
</evidence>
<dbReference type="PANTHER" id="PTHR33164">
    <property type="entry name" value="TRANSCRIPTIONAL REGULATOR, MARR FAMILY"/>
    <property type="match status" value="1"/>
</dbReference>
<proteinExistence type="predicted"/>
<evidence type="ECO:0000313" key="3">
    <source>
        <dbReference type="Proteomes" id="UP001214301"/>
    </source>
</evidence>